<dbReference type="OrthoDB" id="120088at2759"/>
<dbReference type="AlphaFoldDB" id="W2R3W2"/>
<evidence type="ECO:0000313" key="1">
    <source>
        <dbReference type="EMBL" id="ETN19946.1"/>
    </source>
</evidence>
<dbReference type="EMBL" id="KI669564">
    <property type="protein sequence ID" value="ETN19946.1"/>
    <property type="molecule type" value="Genomic_DNA"/>
</dbReference>
<reference evidence="2" key="1">
    <citation type="submission" date="2011-12" db="EMBL/GenBank/DDBJ databases">
        <authorList>
            <consortium name="The Broad Institute Genome Sequencing Platform"/>
            <person name="Russ C."/>
            <person name="Tyler B."/>
            <person name="Panabieres F."/>
            <person name="Shan W."/>
            <person name="Tripathy S."/>
            <person name="Grunwald N."/>
            <person name="Machado M."/>
            <person name="Young S.K."/>
            <person name="Zeng Q."/>
            <person name="Gargeya S."/>
            <person name="Fitzgerald M."/>
            <person name="Haas B."/>
            <person name="Abouelleil A."/>
            <person name="Alvarado L."/>
            <person name="Arachchi H.M."/>
            <person name="Berlin A."/>
            <person name="Chapman S.B."/>
            <person name="Gearin G."/>
            <person name="Goldberg J."/>
            <person name="Griggs A."/>
            <person name="Gujja S."/>
            <person name="Hansen M."/>
            <person name="Heiman D."/>
            <person name="Howarth C."/>
            <person name="Larimer J."/>
            <person name="Lui A."/>
            <person name="MacDonald P.J.P."/>
            <person name="McCowen C."/>
            <person name="Montmayeur A."/>
            <person name="Murphy C."/>
            <person name="Neiman D."/>
            <person name="Pearson M."/>
            <person name="Priest M."/>
            <person name="Roberts A."/>
            <person name="Saif S."/>
            <person name="Shea T."/>
            <person name="Sisk P."/>
            <person name="Stolte C."/>
            <person name="Sykes S."/>
            <person name="Wortman J."/>
            <person name="Nusbaum C."/>
            <person name="Birren B."/>
        </authorList>
    </citation>
    <scope>NUCLEOTIDE SEQUENCE [LARGE SCALE GENOMIC DNA]</scope>
    <source>
        <strain evidence="2">INRA-310</strain>
    </source>
</reference>
<gene>
    <name evidence="1" type="ORF">PPTG_03055</name>
</gene>
<proteinExistence type="predicted"/>
<dbReference type="Proteomes" id="UP000018817">
    <property type="component" value="Unassembled WGS sequence"/>
</dbReference>
<dbReference type="VEuPathDB" id="FungiDB:PPTG_03055"/>
<evidence type="ECO:0000313" key="2">
    <source>
        <dbReference type="Proteomes" id="UP000018817"/>
    </source>
</evidence>
<sequence length="102" mass="11908">MELLCGDGNLQQTLANPFEDVVNCEADVEVEKWLNYRVDWAEVVKQQITDKDERNEVLVKLTIRNREGKSVWNVEQLCQYINVCKWFADFGQEAFPNLQEIG</sequence>
<organism evidence="1 2">
    <name type="scientific">Phytophthora nicotianae (strain INRA-310)</name>
    <name type="common">Phytophthora parasitica</name>
    <dbReference type="NCBI Taxonomy" id="761204"/>
    <lineage>
        <taxon>Eukaryota</taxon>
        <taxon>Sar</taxon>
        <taxon>Stramenopiles</taxon>
        <taxon>Oomycota</taxon>
        <taxon>Peronosporomycetes</taxon>
        <taxon>Peronosporales</taxon>
        <taxon>Peronosporaceae</taxon>
        <taxon>Phytophthora</taxon>
    </lineage>
</organism>
<protein>
    <submittedName>
        <fullName evidence="1">Uncharacterized protein</fullName>
    </submittedName>
</protein>
<accession>W2R3W2</accession>
<reference evidence="1 2" key="2">
    <citation type="submission" date="2013-11" db="EMBL/GenBank/DDBJ databases">
        <title>The Genome Sequence of Phytophthora parasitica INRA-310.</title>
        <authorList>
            <consortium name="The Broad Institute Genomics Platform"/>
            <person name="Russ C."/>
            <person name="Tyler B."/>
            <person name="Panabieres F."/>
            <person name="Shan W."/>
            <person name="Tripathy S."/>
            <person name="Grunwald N."/>
            <person name="Machado M."/>
            <person name="Johnson C.S."/>
            <person name="Arredondo F."/>
            <person name="Hong C."/>
            <person name="Coffey M."/>
            <person name="Young S.K."/>
            <person name="Zeng Q."/>
            <person name="Gargeya S."/>
            <person name="Fitzgerald M."/>
            <person name="Abouelleil A."/>
            <person name="Alvarado L."/>
            <person name="Chapman S.B."/>
            <person name="Gainer-Dewar J."/>
            <person name="Goldberg J."/>
            <person name="Griggs A."/>
            <person name="Gujja S."/>
            <person name="Hansen M."/>
            <person name="Howarth C."/>
            <person name="Imamovic A."/>
            <person name="Ireland A."/>
            <person name="Larimer J."/>
            <person name="McCowan C."/>
            <person name="Murphy C."/>
            <person name="Pearson M."/>
            <person name="Poon T.W."/>
            <person name="Priest M."/>
            <person name="Roberts A."/>
            <person name="Saif S."/>
            <person name="Shea T."/>
            <person name="Sykes S."/>
            <person name="Wortman J."/>
            <person name="Nusbaum C."/>
            <person name="Birren B."/>
        </authorList>
    </citation>
    <scope>NUCLEOTIDE SEQUENCE [LARGE SCALE GENOMIC DNA]</scope>
    <source>
        <strain evidence="1 2">INRA-310</strain>
    </source>
</reference>
<name>W2R3W2_PHYN3</name>
<dbReference type="GeneID" id="20173253"/>
<dbReference type="RefSeq" id="XP_008893979.1">
    <property type="nucleotide sequence ID" value="XM_008895731.1"/>
</dbReference>